<dbReference type="GO" id="GO:0003824">
    <property type="term" value="F:catalytic activity"/>
    <property type="evidence" value="ECO:0007669"/>
    <property type="project" value="InterPro"/>
</dbReference>
<dbReference type="EMBL" id="JABCKV010002103">
    <property type="protein sequence ID" value="KAG5639791.1"/>
    <property type="molecule type" value="Genomic_DNA"/>
</dbReference>
<proteinExistence type="predicted"/>
<evidence type="ECO:0000313" key="3">
    <source>
        <dbReference type="Proteomes" id="UP000775547"/>
    </source>
</evidence>
<comment type="caution">
    <text evidence="2">The sequence shown here is derived from an EMBL/GenBank/DDBJ whole genome shotgun (WGS) entry which is preliminary data.</text>
</comment>
<evidence type="ECO:0000259" key="1">
    <source>
        <dbReference type="Pfam" id="PF14529"/>
    </source>
</evidence>
<dbReference type="AlphaFoldDB" id="A0A9P7K647"/>
<protein>
    <recommendedName>
        <fullName evidence="1">Endonuclease/exonuclease/phosphatase domain-containing protein</fullName>
    </recommendedName>
</protein>
<dbReference type="Proteomes" id="UP000775547">
    <property type="component" value="Unassembled WGS sequence"/>
</dbReference>
<sequence length="263" mass="29842">MAYDLDIQVLDIEQGTFPTTTVVNLYSQPRAKSSLARCSDASTRLQRLCLPRNKPVILSGDWNKHHPDWSIKNSLPSDQTRHLVEWLREQGYTLLNEKGVPTYFEHRARGSTSVLDLTFANHAALAIDATKEWTIDNKLSSGSDHHALCWVIDHGSKEIENITGTKYNLKDTDPVAWQEAFTTEIATHHDWWQSLCNLQQPRSPTELDHNMELLTEAMKTATAATTKEKQPSKKAKPWWMEALGAVNAERMSLCQQQQAHIAQ</sequence>
<evidence type="ECO:0000313" key="2">
    <source>
        <dbReference type="EMBL" id="KAG5639791.1"/>
    </source>
</evidence>
<name>A0A9P7K647_9AGAR</name>
<organism evidence="2 3">
    <name type="scientific">Asterophora parasitica</name>
    <dbReference type="NCBI Taxonomy" id="117018"/>
    <lineage>
        <taxon>Eukaryota</taxon>
        <taxon>Fungi</taxon>
        <taxon>Dikarya</taxon>
        <taxon>Basidiomycota</taxon>
        <taxon>Agaricomycotina</taxon>
        <taxon>Agaricomycetes</taxon>
        <taxon>Agaricomycetidae</taxon>
        <taxon>Agaricales</taxon>
        <taxon>Tricholomatineae</taxon>
        <taxon>Lyophyllaceae</taxon>
        <taxon>Asterophora</taxon>
    </lineage>
</organism>
<keyword evidence="3" id="KW-1185">Reference proteome</keyword>
<reference evidence="2" key="1">
    <citation type="submission" date="2020-07" db="EMBL/GenBank/DDBJ databases">
        <authorList>
            <person name="Nieuwenhuis M."/>
            <person name="Van De Peppel L.J.J."/>
        </authorList>
    </citation>
    <scope>NUCLEOTIDE SEQUENCE</scope>
    <source>
        <strain evidence="2">AP01</strain>
        <tissue evidence="2">Mycelium</tissue>
    </source>
</reference>
<feature type="domain" description="Endonuclease/exonuclease/phosphatase" evidence="1">
    <location>
        <begin position="21"/>
        <end position="147"/>
    </location>
</feature>
<dbReference type="Pfam" id="PF14529">
    <property type="entry name" value="Exo_endo_phos_2"/>
    <property type="match status" value="1"/>
</dbReference>
<dbReference type="InterPro" id="IPR005135">
    <property type="entry name" value="Endo/exonuclease/phosphatase"/>
</dbReference>
<gene>
    <name evidence="2" type="ORF">DXG03_003538</name>
</gene>
<reference evidence="2" key="2">
    <citation type="submission" date="2021-10" db="EMBL/GenBank/DDBJ databases">
        <title>Phylogenomics reveals ancestral predisposition of the termite-cultivated fungus Termitomyces towards a domesticated lifestyle.</title>
        <authorList>
            <person name="Auxier B."/>
            <person name="Grum-Grzhimaylo A."/>
            <person name="Cardenas M.E."/>
            <person name="Lodge J.D."/>
            <person name="Laessoe T."/>
            <person name="Pedersen O."/>
            <person name="Smith M.E."/>
            <person name="Kuyper T.W."/>
            <person name="Franco-Molano E.A."/>
            <person name="Baroni T.J."/>
            <person name="Aanen D.K."/>
        </authorList>
    </citation>
    <scope>NUCLEOTIDE SEQUENCE</scope>
    <source>
        <strain evidence="2">AP01</strain>
        <tissue evidence="2">Mycelium</tissue>
    </source>
</reference>
<dbReference type="SUPFAM" id="SSF56219">
    <property type="entry name" value="DNase I-like"/>
    <property type="match status" value="1"/>
</dbReference>
<dbReference type="OrthoDB" id="2855870at2759"/>
<accession>A0A9P7K647</accession>
<dbReference type="InterPro" id="IPR036691">
    <property type="entry name" value="Endo/exonu/phosph_ase_sf"/>
</dbReference>
<dbReference type="Gene3D" id="3.60.10.10">
    <property type="entry name" value="Endonuclease/exonuclease/phosphatase"/>
    <property type="match status" value="1"/>
</dbReference>